<keyword evidence="1" id="KW-0812">Transmembrane</keyword>
<feature type="transmembrane region" description="Helical" evidence="1">
    <location>
        <begin position="62"/>
        <end position="83"/>
    </location>
</feature>
<evidence type="ECO:0000313" key="3">
    <source>
        <dbReference type="Proteomes" id="UP000440694"/>
    </source>
</evidence>
<feature type="transmembrane region" description="Helical" evidence="1">
    <location>
        <begin position="256"/>
        <end position="275"/>
    </location>
</feature>
<keyword evidence="3" id="KW-1185">Reference proteome</keyword>
<feature type="transmembrane region" description="Helical" evidence="1">
    <location>
        <begin position="89"/>
        <end position="110"/>
    </location>
</feature>
<dbReference type="InterPro" id="IPR018692">
    <property type="entry name" value="DUF2189"/>
</dbReference>
<sequence>MAMANLETIHHSELPQPGVDLRWPASSIWRPGEPAVNTVSVADLNDALRKGIADFMAMPSHALFLGIIYAILGVILFRVSFGYEVLPLVYPLLAGSALLGPLAAVALYDLSRRRELGLDPSVWHLTEVFQLPSIGAIARLGLVLLAIFVAWMAVAQTMYTQIMGPEAPASLGEFVRQILSTPQGHQLIVVGNAVGFLFAALVLVISVVSFPMLVDRRVSAATAVRTSVRAVLANPLTMAVWGCYVAAGLVVGALPLFFGLAVVFPVLGHATWHLYRRTVRPDTIV</sequence>
<feature type="transmembrane region" description="Helical" evidence="1">
    <location>
        <begin position="131"/>
        <end position="154"/>
    </location>
</feature>
<feature type="transmembrane region" description="Helical" evidence="1">
    <location>
        <begin position="231"/>
        <end position="250"/>
    </location>
</feature>
<proteinExistence type="predicted"/>
<name>A0A6I3KNZ5_9HYPH</name>
<dbReference type="Proteomes" id="UP000440694">
    <property type="component" value="Unassembled WGS sequence"/>
</dbReference>
<dbReference type="EMBL" id="WMBQ01000002">
    <property type="protein sequence ID" value="MTD95436.1"/>
    <property type="molecule type" value="Genomic_DNA"/>
</dbReference>
<dbReference type="AlphaFoldDB" id="A0A6I3KNZ5"/>
<comment type="caution">
    <text evidence="2">The sequence shown here is derived from an EMBL/GenBank/DDBJ whole genome shotgun (WGS) entry which is preliminary data.</text>
</comment>
<keyword evidence="1" id="KW-1133">Transmembrane helix</keyword>
<organism evidence="2 3">
    <name type="scientific">Hyphomicrobium album</name>
    <dbReference type="NCBI Taxonomy" id="2665159"/>
    <lineage>
        <taxon>Bacteria</taxon>
        <taxon>Pseudomonadati</taxon>
        <taxon>Pseudomonadota</taxon>
        <taxon>Alphaproteobacteria</taxon>
        <taxon>Hyphomicrobiales</taxon>
        <taxon>Hyphomicrobiaceae</taxon>
        <taxon>Hyphomicrobium</taxon>
    </lineage>
</organism>
<keyword evidence="1" id="KW-0472">Membrane</keyword>
<accession>A0A6I3KNZ5</accession>
<reference evidence="2 3" key="1">
    <citation type="submission" date="2019-11" db="EMBL/GenBank/DDBJ databases">
        <title>Identification of a novel strain.</title>
        <authorList>
            <person name="Xu Q."/>
            <person name="Wang G."/>
        </authorList>
    </citation>
    <scope>NUCLEOTIDE SEQUENCE [LARGE SCALE GENOMIC DNA]</scope>
    <source>
        <strain evidence="3">xq</strain>
    </source>
</reference>
<evidence type="ECO:0000256" key="1">
    <source>
        <dbReference type="SAM" id="Phobius"/>
    </source>
</evidence>
<dbReference type="Pfam" id="PF09955">
    <property type="entry name" value="DUF2189"/>
    <property type="match status" value="1"/>
</dbReference>
<gene>
    <name evidence="2" type="ORF">GIW81_13940</name>
</gene>
<feature type="transmembrane region" description="Helical" evidence="1">
    <location>
        <begin position="187"/>
        <end position="210"/>
    </location>
</feature>
<protein>
    <submittedName>
        <fullName evidence="2">DUF2189 domain-containing protein</fullName>
    </submittedName>
</protein>
<evidence type="ECO:0000313" key="2">
    <source>
        <dbReference type="EMBL" id="MTD95436.1"/>
    </source>
</evidence>